<dbReference type="PATRIC" id="fig|1125699.3.peg.1592"/>
<evidence type="ECO:0000313" key="14">
    <source>
        <dbReference type="EMBL" id="EPF31238.1"/>
    </source>
</evidence>
<feature type="region of interest" description="Interaction with substrate tRNA" evidence="10">
    <location>
        <begin position="42"/>
        <end position="45"/>
    </location>
</feature>
<comment type="caution">
    <text evidence="10">Lacks conserved residue(s) required for the propagation of feature annotation.</text>
</comment>
<evidence type="ECO:0000256" key="10">
    <source>
        <dbReference type="HAMAP-Rule" id="MF_00185"/>
    </source>
</evidence>
<comment type="caution">
    <text evidence="14">The sequence shown here is derived from an EMBL/GenBank/DDBJ whole genome shotgun (WGS) entry which is preliminary data.</text>
</comment>
<reference evidence="14 15" key="1">
    <citation type="submission" date="2013-04" db="EMBL/GenBank/DDBJ databases">
        <title>The Genome Sequence of Treponema maltophilum ATCC 51939.</title>
        <authorList>
            <consortium name="The Broad Institute Genomics Platform"/>
            <person name="Earl A."/>
            <person name="Ward D."/>
            <person name="Feldgarden M."/>
            <person name="Gevers D."/>
            <person name="Leonetti C."/>
            <person name="Blanton J.M."/>
            <person name="Dewhirst F.E."/>
            <person name="Izard J."/>
            <person name="Walker B."/>
            <person name="Young S."/>
            <person name="Zeng Q."/>
            <person name="Gargeya S."/>
            <person name="Fitzgerald M."/>
            <person name="Haas B."/>
            <person name="Abouelleil A."/>
            <person name="Allen A.W."/>
            <person name="Alvarado L."/>
            <person name="Arachchi H.M."/>
            <person name="Berlin A.M."/>
            <person name="Chapman S.B."/>
            <person name="Gainer-Dewar J."/>
            <person name="Goldberg J."/>
            <person name="Griggs A."/>
            <person name="Gujja S."/>
            <person name="Hansen M."/>
            <person name="Howarth C."/>
            <person name="Imamovic A."/>
            <person name="Ireland A."/>
            <person name="Larimer J."/>
            <person name="McCowan C."/>
            <person name="Murphy C."/>
            <person name="Pearson M."/>
            <person name="Poon T.W."/>
            <person name="Priest M."/>
            <person name="Roberts A."/>
            <person name="Saif S."/>
            <person name="Shea T."/>
            <person name="Sisk P."/>
            <person name="Sykes S."/>
            <person name="Wortman J."/>
            <person name="Nusbaum C."/>
            <person name="Birren B."/>
        </authorList>
    </citation>
    <scope>NUCLEOTIDE SEQUENCE [LARGE SCALE GENOMIC DNA]</scope>
    <source>
        <strain evidence="14 15">ATCC 51939</strain>
    </source>
</reference>
<feature type="binding site" evidence="10">
    <location>
        <begin position="17"/>
        <end position="24"/>
    </location>
    <ligand>
        <name>ATP</name>
        <dbReference type="ChEBI" id="CHEBI:30616"/>
    </ligand>
</feature>
<comment type="catalytic activity">
    <reaction evidence="9 10 11">
        <text>adenosine(37) in tRNA + dimethylallyl diphosphate = N(6)-dimethylallyladenosine(37) in tRNA + diphosphate</text>
        <dbReference type="Rhea" id="RHEA:26482"/>
        <dbReference type="Rhea" id="RHEA-COMP:10162"/>
        <dbReference type="Rhea" id="RHEA-COMP:10375"/>
        <dbReference type="ChEBI" id="CHEBI:33019"/>
        <dbReference type="ChEBI" id="CHEBI:57623"/>
        <dbReference type="ChEBI" id="CHEBI:74411"/>
        <dbReference type="ChEBI" id="CHEBI:74415"/>
        <dbReference type="EC" id="2.5.1.75"/>
    </reaction>
</comment>
<dbReference type="eggNOG" id="COG0324">
    <property type="taxonomic scope" value="Bacteria"/>
</dbReference>
<evidence type="ECO:0000313" key="15">
    <source>
        <dbReference type="Proteomes" id="UP000014541"/>
    </source>
</evidence>
<comment type="function">
    <text evidence="2 10 12">Catalyzes the transfer of a dimethylallyl group onto the adenine at position 37 in tRNAs that read codons beginning with uridine, leading to the formation of N6-(dimethylallyl)adenosine (i(6)A).</text>
</comment>
<dbReference type="GO" id="GO:0005524">
    <property type="term" value="F:ATP binding"/>
    <property type="evidence" value="ECO:0007669"/>
    <property type="project" value="UniProtKB-UniRule"/>
</dbReference>
<dbReference type="PANTHER" id="PTHR11088:SF60">
    <property type="entry name" value="TRNA DIMETHYLALLYLTRANSFERASE"/>
    <property type="match status" value="1"/>
</dbReference>
<evidence type="ECO:0000256" key="13">
    <source>
        <dbReference type="RuleBase" id="RU003785"/>
    </source>
</evidence>
<dbReference type="RefSeq" id="WP_016525849.1">
    <property type="nucleotide sequence ID" value="NZ_KE332518.1"/>
</dbReference>
<dbReference type="HAMAP" id="MF_00185">
    <property type="entry name" value="IPP_trans"/>
    <property type="match status" value="1"/>
</dbReference>
<dbReference type="InterPro" id="IPR027417">
    <property type="entry name" value="P-loop_NTPase"/>
</dbReference>
<keyword evidence="4 10" id="KW-0808">Transferase</keyword>
<evidence type="ECO:0000256" key="12">
    <source>
        <dbReference type="RuleBase" id="RU003784"/>
    </source>
</evidence>
<dbReference type="Pfam" id="PF01715">
    <property type="entry name" value="IPPT"/>
    <property type="match status" value="1"/>
</dbReference>
<evidence type="ECO:0000256" key="4">
    <source>
        <dbReference type="ARBA" id="ARBA00022679"/>
    </source>
</evidence>
<dbReference type="AlphaFoldDB" id="S3JZ24"/>
<evidence type="ECO:0000256" key="8">
    <source>
        <dbReference type="ARBA" id="ARBA00022842"/>
    </source>
</evidence>
<dbReference type="HOGENOM" id="CLU_032616_0_1_12"/>
<evidence type="ECO:0000256" key="7">
    <source>
        <dbReference type="ARBA" id="ARBA00022840"/>
    </source>
</evidence>
<keyword evidence="15" id="KW-1185">Reference proteome</keyword>
<feature type="binding site" evidence="10">
    <location>
        <begin position="19"/>
        <end position="24"/>
    </location>
    <ligand>
        <name>substrate</name>
    </ligand>
</feature>
<feature type="site" description="Interaction with substrate tRNA" evidence="10">
    <location>
        <position position="106"/>
    </location>
</feature>
<name>S3JZ24_TREMA</name>
<dbReference type="InterPro" id="IPR039657">
    <property type="entry name" value="Dimethylallyltransferase"/>
</dbReference>
<dbReference type="EC" id="2.5.1.75" evidence="10"/>
<proteinExistence type="inferred from homology"/>
<gene>
    <name evidence="10" type="primary">miaA</name>
    <name evidence="14" type="ORF">HMPREF9194_01581</name>
</gene>
<keyword evidence="7 10" id="KW-0067">ATP-binding</keyword>
<dbReference type="Gene3D" id="3.40.50.300">
    <property type="entry name" value="P-loop containing nucleotide triphosphate hydrolases"/>
    <property type="match status" value="2"/>
</dbReference>
<evidence type="ECO:0000256" key="11">
    <source>
        <dbReference type="RuleBase" id="RU003783"/>
    </source>
</evidence>
<feature type="site" description="Interaction with substrate tRNA" evidence="10">
    <location>
        <position position="129"/>
    </location>
</feature>
<dbReference type="InterPro" id="IPR018022">
    <property type="entry name" value="IPT"/>
</dbReference>
<evidence type="ECO:0000256" key="2">
    <source>
        <dbReference type="ARBA" id="ARBA00003213"/>
    </source>
</evidence>
<dbReference type="NCBIfam" id="TIGR00174">
    <property type="entry name" value="miaA"/>
    <property type="match status" value="1"/>
</dbReference>
<dbReference type="Gene3D" id="1.10.287.890">
    <property type="entry name" value="Crystal structure of tRNA isopentenylpyrophosphate transferase (bh2366) domain"/>
    <property type="match status" value="1"/>
</dbReference>
<dbReference type="SUPFAM" id="SSF52540">
    <property type="entry name" value="P-loop containing nucleoside triphosphate hydrolases"/>
    <property type="match status" value="1"/>
</dbReference>
<dbReference type="PANTHER" id="PTHR11088">
    <property type="entry name" value="TRNA DIMETHYLALLYLTRANSFERASE"/>
    <property type="match status" value="1"/>
</dbReference>
<evidence type="ECO:0000256" key="6">
    <source>
        <dbReference type="ARBA" id="ARBA00022741"/>
    </source>
</evidence>
<accession>S3JZ24</accession>
<evidence type="ECO:0000256" key="1">
    <source>
        <dbReference type="ARBA" id="ARBA00001946"/>
    </source>
</evidence>
<comment type="cofactor">
    <cofactor evidence="1 10">
        <name>Mg(2+)</name>
        <dbReference type="ChEBI" id="CHEBI:18420"/>
    </cofactor>
</comment>
<organism evidence="14 15">
    <name type="scientific">Treponema maltophilum ATCC 51939</name>
    <dbReference type="NCBI Taxonomy" id="1125699"/>
    <lineage>
        <taxon>Bacteria</taxon>
        <taxon>Pseudomonadati</taxon>
        <taxon>Spirochaetota</taxon>
        <taxon>Spirochaetia</taxon>
        <taxon>Spirochaetales</taxon>
        <taxon>Treponemataceae</taxon>
        <taxon>Treponema</taxon>
    </lineage>
</organism>
<evidence type="ECO:0000256" key="5">
    <source>
        <dbReference type="ARBA" id="ARBA00022694"/>
    </source>
</evidence>
<dbReference type="Proteomes" id="UP000014541">
    <property type="component" value="Unassembled WGS sequence"/>
</dbReference>
<comment type="similarity">
    <text evidence="3 10 13">Belongs to the IPP transferase family.</text>
</comment>
<comment type="subunit">
    <text evidence="10">Monomer.</text>
</comment>
<dbReference type="GO" id="GO:0052381">
    <property type="term" value="F:tRNA dimethylallyltransferase activity"/>
    <property type="evidence" value="ECO:0007669"/>
    <property type="project" value="UniProtKB-UniRule"/>
</dbReference>
<dbReference type="EMBL" id="ATFF01000006">
    <property type="protein sequence ID" value="EPF31238.1"/>
    <property type="molecule type" value="Genomic_DNA"/>
</dbReference>
<evidence type="ECO:0000256" key="9">
    <source>
        <dbReference type="ARBA" id="ARBA00049563"/>
    </source>
</evidence>
<protein>
    <recommendedName>
        <fullName evidence="10">tRNA dimethylallyltransferase</fullName>
        <ecNumber evidence="10">2.5.1.75</ecNumber>
    </recommendedName>
    <alternativeName>
        <fullName evidence="10">Dimethylallyl diphosphate:tRNA dimethylallyltransferase</fullName>
        <shortName evidence="10">DMAPP:tRNA dimethylallyltransferase</shortName>
        <shortName evidence="10">DMATase</shortName>
    </alternativeName>
    <alternativeName>
        <fullName evidence="10">Isopentenyl-diphosphate:tRNA isopentenyltransferase</fullName>
        <shortName evidence="10">IPP transferase</shortName>
        <shortName evidence="10">IPPT</shortName>
        <shortName evidence="10">IPTase</shortName>
    </alternativeName>
</protein>
<keyword evidence="8 10" id="KW-0460">Magnesium</keyword>
<keyword evidence="6 10" id="KW-0547">Nucleotide-binding</keyword>
<sequence>MDRPILPEGADCIAVLGPTAVGKTPLAVRLAEHLNGEILSADSRQVYKGLDIGSGKDLDEYTVPYHLIDITDLSHEYSVFDYQKDFFPAFTDTLSRAKIPVIAGGTGLYLDSVVRSYAMRRVPENPALREKLAALSMDDLTALLYKLKAAAGSKVHNSTDTLNRPRLVRAVEIETYNAEQTALRQVPQPGPQRAIHPFVVGTTFPRDMLRSRIRKRLKSRLENGMIEETEALHRCAPGLSEGASWERLERLGLEYRFVSQYLRGLIASREELETKLGIAIGQFAKRQETWFRGMEKKGVPIHWLEHDGSEKDCSVERRFEQIVRLLQTGSGGAL</sequence>
<dbReference type="STRING" id="1125699.HMPREF9194_01581"/>
<dbReference type="GO" id="GO:0006400">
    <property type="term" value="P:tRNA modification"/>
    <property type="evidence" value="ECO:0007669"/>
    <property type="project" value="TreeGrafter"/>
</dbReference>
<evidence type="ECO:0000256" key="3">
    <source>
        <dbReference type="ARBA" id="ARBA00005842"/>
    </source>
</evidence>
<keyword evidence="5 10" id="KW-0819">tRNA processing</keyword>